<dbReference type="EC" id="3.2.2.-" evidence="5"/>
<evidence type="ECO:0000256" key="3">
    <source>
        <dbReference type="ARBA" id="ARBA00022801"/>
    </source>
</evidence>
<sequence length="210" mass="22109">MHTLEVDFFNRSALDVAPDLLGAVLLCEGAAGAVAVRLTEVEAYLGEADPASHAYRGLTSRNWPMFGPPGHLYVYLSHGVHRCLNLVCGPDGTASGVLLRSGRVIDGVELARSRRPTAKADSGLASGPGNLGRVIGIGIEHSGAALAEHRAGLSVSIILPRERQASIMSGPRVGVSGEGGTSAYPWRFWVRDEPTVSRYRADAGRKAVAS</sequence>
<dbReference type="PANTHER" id="PTHR10429:SF0">
    <property type="entry name" value="DNA-3-METHYLADENINE GLYCOSYLASE"/>
    <property type="match status" value="1"/>
</dbReference>
<keyword evidence="6" id="KW-0326">Glycosidase</keyword>
<evidence type="ECO:0000256" key="5">
    <source>
        <dbReference type="HAMAP-Rule" id="MF_00527"/>
    </source>
</evidence>
<protein>
    <recommendedName>
        <fullName evidence="5">Putative 3-methyladenine DNA glycosylase</fullName>
        <ecNumber evidence="5">3.2.2.-</ecNumber>
    </recommendedName>
</protein>
<keyword evidence="3 5" id="KW-0378">Hydrolase</keyword>
<evidence type="ECO:0000256" key="4">
    <source>
        <dbReference type="ARBA" id="ARBA00023204"/>
    </source>
</evidence>
<dbReference type="Gene3D" id="3.10.300.10">
    <property type="entry name" value="Methylpurine-DNA glycosylase (MPG)"/>
    <property type="match status" value="1"/>
</dbReference>
<keyword evidence="2 5" id="KW-0227">DNA damage</keyword>
<name>A0ABU5T4B5_9MICC</name>
<keyword evidence="4 5" id="KW-0234">DNA repair</keyword>
<dbReference type="RefSeq" id="WP_323278350.1">
    <property type="nucleotide sequence ID" value="NZ_JAYGGQ010000004.1"/>
</dbReference>
<reference evidence="6 7" key="1">
    <citation type="submission" date="2023-12" db="EMBL/GenBank/DDBJ databases">
        <title>Sinomonas terricola sp. nov, isolated from litchi orchard soil in Guangdong, PR China.</title>
        <authorList>
            <person name="Jiaxin W."/>
            <person name="Yang Z."/>
            <person name="Honghui Z."/>
        </authorList>
    </citation>
    <scope>NUCLEOTIDE SEQUENCE [LARGE SCALE GENOMIC DNA]</scope>
    <source>
        <strain evidence="6 7">JGH33</strain>
    </source>
</reference>
<dbReference type="InterPro" id="IPR011034">
    <property type="entry name" value="Formyl_transferase-like_C_sf"/>
</dbReference>
<dbReference type="Pfam" id="PF02245">
    <property type="entry name" value="Pur_DNA_glyco"/>
    <property type="match status" value="1"/>
</dbReference>
<accession>A0ABU5T4B5</accession>
<organism evidence="6 7">
    <name type="scientific">Sinomonas terricola</name>
    <dbReference type="NCBI Taxonomy" id="3110330"/>
    <lineage>
        <taxon>Bacteria</taxon>
        <taxon>Bacillati</taxon>
        <taxon>Actinomycetota</taxon>
        <taxon>Actinomycetes</taxon>
        <taxon>Micrococcales</taxon>
        <taxon>Micrococcaceae</taxon>
        <taxon>Sinomonas</taxon>
    </lineage>
</organism>
<comment type="similarity">
    <text evidence="1 5">Belongs to the DNA glycosylase MPG family.</text>
</comment>
<dbReference type="GO" id="GO:0016798">
    <property type="term" value="F:hydrolase activity, acting on glycosyl bonds"/>
    <property type="evidence" value="ECO:0007669"/>
    <property type="project" value="UniProtKB-KW"/>
</dbReference>
<dbReference type="InterPro" id="IPR003180">
    <property type="entry name" value="MPG"/>
</dbReference>
<dbReference type="SUPFAM" id="SSF50486">
    <property type="entry name" value="FMT C-terminal domain-like"/>
    <property type="match status" value="1"/>
</dbReference>
<dbReference type="NCBIfam" id="TIGR00567">
    <property type="entry name" value="3mg"/>
    <property type="match status" value="1"/>
</dbReference>
<gene>
    <name evidence="6" type="ORF">SPF06_07200</name>
</gene>
<dbReference type="InterPro" id="IPR036995">
    <property type="entry name" value="MPG_sf"/>
</dbReference>
<dbReference type="EMBL" id="JAYGGQ010000004">
    <property type="protein sequence ID" value="MEA5454504.1"/>
    <property type="molecule type" value="Genomic_DNA"/>
</dbReference>
<evidence type="ECO:0000313" key="6">
    <source>
        <dbReference type="EMBL" id="MEA5454504.1"/>
    </source>
</evidence>
<dbReference type="NCBIfam" id="NF002003">
    <property type="entry name" value="PRK00802.1-3"/>
    <property type="match status" value="1"/>
</dbReference>
<dbReference type="PANTHER" id="PTHR10429">
    <property type="entry name" value="DNA-3-METHYLADENINE GLYCOSYLASE"/>
    <property type="match status" value="1"/>
</dbReference>
<dbReference type="Proteomes" id="UP001304769">
    <property type="component" value="Unassembled WGS sequence"/>
</dbReference>
<evidence type="ECO:0000256" key="2">
    <source>
        <dbReference type="ARBA" id="ARBA00022763"/>
    </source>
</evidence>
<evidence type="ECO:0000313" key="7">
    <source>
        <dbReference type="Proteomes" id="UP001304769"/>
    </source>
</evidence>
<comment type="caution">
    <text evidence="6">The sequence shown here is derived from an EMBL/GenBank/DDBJ whole genome shotgun (WGS) entry which is preliminary data.</text>
</comment>
<keyword evidence="7" id="KW-1185">Reference proteome</keyword>
<evidence type="ECO:0000256" key="1">
    <source>
        <dbReference type="ARBA" id="ARBA00009232"/>
    </source>
</evidence>
<dbReference type="CDD" id="cd00540">
    <property type="entry name" value="AAG"/>
    <property type="match status" value="1"/>
</dbReference>
<proteinExistence type="inferred from homology"/>
<dbReference type="HAMAP" id="MF_00527">
    <property type="entry name" value="3MGH"/>
    <property type="match status" value="1"/>
</dbReference>